<reference evidence="6 7" key="1">
    <citation type="submission" date="2017-04" db="EMBL/GenBank/DDBJ databases">
        <authorList>
            <person name="Afonso C.L."/>
            <person name="Miller P.J."/>
            <person name="Scott M.A."/>
            <person name="Spackman E."/>
            <person name="Goraichik I."/>
            <person name="Dimitrov K.M."/>
            <person name="Suarez D.L."/>
            <person name="Swayne D.E."/>
        </authorList>
    </citation>
    <scope>NUCLEOTIDE SEQUENCE [LARGE SCALE GENOMIC DNA]</scope>
</reference>
<dbReference type="OrthoDB" id="3026777at2759"/>
<feature type="transmembrane region" description="Helical" evidence="5">
    <location>
        <begin position="251"/>
        <end position="272"/>
    </location>
</feature>
<dbReference type="InterPro" id="IPR036259">
    <property type="entry name" value="MFS_trans_sf"/>
</dbReference>
<feature type="transmembrane region" description="Helical" evidence="5">
    <location>
        <begin position="521"/>
        <end position="539"/>
    </location>
</feature>
<dbReference type="GO" id="GO:0022857">
    <property type="term" value="F:transmembrane transporter activity"/>
    <property type="evidence" value="ECO:0007669"/>
    <property type="project" value="InterPro"/>
</dbReference>
<comment type="subcellular location">
    <subcellularLocation>
        <location evidence="1">Membrane</location>
        <topology evidence="1">Multi-pass membrane protein</topology>
    </subcellularLocation>
</comment>
<dbReference type="EMBL" id="FXLY01000003">
    <property type="protein sequence ID" value="SMN19337.1"/>
    <property type="molecule type" value="Genomic_DNA"/>
</dbReference>
<keyword evidence="7" id="KW-1185">Reference proteome</keyword>
<evidence type="ECO:0000313" key="7">
    <source>
        <dbReference type="Proteomes" id="UP000196158"/>
    </source>
</evidence>
<keyword evidence="4 5" id="KW-0472">Membrane</keyword>
<dbReference type="Gene3D" id="1.20.1250.20">
    <property type="entry name" value="MFS general substrate transporter like domains"/>
    <property type="match status" value="1"/>
</dbReference>
<organism evidence="6 7">
    <name type="scientific">Maudiozyma saulgeensis</name>
    <dbReference type="NCBI Taxonomy" id="1789683"/>
    <lineage>
        <taxon>Eukaryota</taxon>
        <taxon>Fungi</taxon>
        <taxon>Dikarya</taxon>
        <taxon>Ascomycota</taxon>
        <taxon>Saccharomycotina</taxon>
        <taxon>Saccharomycetes</taxon>
        <taxon>Saccharomycetales</taxon>
        <taxon>Saccharomycetaceae</taxon>
        <taxon>Maudiozyma</taxon>
    </lineage>
</organism>
<evidence type="ECO:0000256" key="2">
    <source>
        <dbReference type="ARBA" id="ARBA00022692"/>
    </source>
</evidence>
<dbReference type="InterPro" id="IPR011701">
    <property type="entry name" value="MFS"/>
</dbReference>
<evidence type="ECO:0000313" key="6">
    <source>
        <dbReference type="EMBL" id="SMN19337.1"/>
    </source>
</evidence>
<protein>
    <recommendedName>
        <fullName evidence="8">Major facilitator superfamily (MFS) profile domain-containing protein</fullName>
    </recommendedName>
</protein>
<dbReference type="PANTHER" id="PTHR23507">
    <property type="entry name" value="ZGC:174356"/>
    <property type="match status" value="1"/>
</dbReference>
<keyword evidence="2 5" id="KW-0812">Transmembrane</keyword>
<feature type="transmembrane region" description="Helical" evidence="5">
    <location>
        <begin position="223"/>
        <end position="245"/>
    </location>
</feature>
<feature type="transmembrane region" description="Helical" evidence="5">
    <location>
        <begin position="66"/>
        <end position="84"/>
    </location>
</feature>
<name>A0A1X7R0W7_9SACH</name>
<proteinExistence type="predicted"/>
<feature type="transmembrane region" description="Helical" evidence="5">
    <location>
        <begin position="350"/>
        <end position="374"/>
    </location>
</feature>
<dbReference type="PANTHER" id="PTHR23507:SF1">
    <property type="entry name" value="FI18259P1-RELATED"/>
    <property type="match status" value="1"/>
</dbReference>
<evidence type="ECO:0000256" key="3">
    <source>
        <dbReference type="ARBA" id="ARBA00022989"/>
    </source>
</evidence>
<evidence type="ECO:0000256" key="1">
    <source>
        <dbReference type="ARBA" id="ARBA00004141"/>
    </source>
</evidence>
<feature type="transmembrane region" description="Helical" evidence="5">
    <location>
        <begin position="386"/>
        <end position="407"/>
    </location>
</feature>
<evidence type="ECO:0008006" key="8">
    <source>
        <dbReference type="Google" id="ProtNLM"/>
    </source>
</evidence>
<feature type="transmembrane region" description="Helical" evidence="5">
    <location>
        <begin position="487"/>
        <end position="509"/>
    </location>
</feature>
<feature type="transmembrane region" description="Helical" evidence="5">
    <location>
        <begin position="428"/>
        <end position="447"/>
    </location>
</feature>
<dbReference type="SUPFAM" id="SSF103473">
    <property type="entry name" value="MFS general substrate transporter"/>
    <property type="match status" value="1"/>
</dbReference>
<dbReference type="STRING" id="1789683.A0A1X7R0W7"/>
<evidence type="ECO:0000256" key="5">
    <source>
        <dbReference type="SAM" id="Phobius"/>
    </source>
</evidence>
<evidence type="ECO:0000256" key="4">
    <source>
        <dbReference type="ARBA" id="ARBA00023136"/>
    </source>
</evidence>
<dbReference type="GO" id="GO:0016020">
    <property type="term" value="C:membrane"/>
    <property type="evidence" value="ECO:0007669"/>
    <property type="project" value="UniProtKB-SubCell"/>
</dbReference>
<dbReference type="Pfam" id="PF07690">
    <property type="entry name" value="MFS_1"/>
    <property type="match status" value="1"/>
</dbReference>
<accession>A0A1X7R0W7</accession>
<feature type="transmembrane region" description="Helical" evidence="5">
    <location>
        <begin position="154"/>
        <end position="174"/>
    </location>
</feature>
<gene>
    <name evidence="6" type="ORF">KASA_0P05324G</name>
</gene>
<keyword evidence="3 5" id="KW-1133">Transmembrane helix</keyword>
<dbReference type="AlphaFoldDB" id="A0A1X7R0W7"/>
<feature type="transmembrane region" description="Helical" evidence="5">
    <location>
        <begin position="180"/>
        <end position="202"/>
    </location>
</feature>
<feature type="transmembrane region" description="Helical" evidence="5">
    <location>
        <begin position="119"/>
        <end position="142"/>
    </location>
</feature>
<dbReference type="Proteomes" id="UP000196158">
    <property type="component" value="Unassembled WGS sequence"/>
</dbReference>
<sequence length="572" mass="64253">MHEISEIEMTNSEIDHILESEYHDIESSENSDPNIAATTEHPLSKRFRDEIRQQHAHLNIWQRPSLFVICTIISLYSLSEMLFITPMITLSLNKICESLPQDTGINESTLCDMSHVQTITSFITCVKMVLSNLISLVVAGKIGPLSDRIGRSKIFVYMGSVTLIGNAMSAFSVSSYVDTHIYFIIFAGSITSFTGGTFALIANINSYITDVIEPSDRTVSMGTVGSIMHAMAGLAPLLSSFIIKVNNGNDMVSIYCSFLSISLFILICTFFVRESRHPEAMEMSEASHKKRQESMVSLHSIRLSVSNTFIHKIKQYIHFRIIKILDIFSPLKELWLPPTRQGSLIPRYNVLLLVTLDSIIIFATVAHMPALILFTTYEYNWKSIEIGYFISFSGISNAIILGIFSWCGTRWLQKKHTKLNYSVDRIDIKIFQFGFICIFIATIAFLINPSNYKSLLLYVVIKCVGGCMDPSLQSSITKYYGTNTGQLFGALALLHIIGMLISPAIMLGIYGITVSYKPETFMYLPLIACIIGFVLTYFLRVVYIEEPLFEETQINEGALSLTKIDSQVEPLI</sequence>